<evidence type="ECO:0000313" key="2">
    <source>
        <dbReference type="EMBL" id="MBM7803073.1"/>
    </source>
</evidence>
<dbReference type="Proteomes" id="UP000746584">
    <property type="component" value="Unassembled WGS sequence"/>
</dbReference>
<feature type="compositionally biased region" description="Basic and acidic residues" evidence="1">
    <location>
        <begin position="269"/>
        <end position="294"/>
    </location>
</feature>
<dbReference type="InterPro" id="IPR051172">
    <property type="entry name" value="Chlamydia_OmcB"/>
</dbReference>
<feature type="compositionally biased region" description="Basic and acidic residues" evidence="1">
    <location>
        <begin position="244"/>
        <end position="261"/>
    </location>
</feature>
<dbReference type="RefSeq" id="WP_022903290.1">
    <property type="nucleotide sequence ID" value="NZ_BMOI01000003.1"/>
</dbReference>
<reference evidence="2 3" key="1">
    <citation type="submission" date="2021-01" db="EMBL/GenBank/DDBJ databases">
        <title>Sequencing the genomes of 1000 actinobacteria strains.</title>
        <authorList>
            <person name="Klenk H.-P."/>
        </authorList>
    </citation>
    <scope>NUCLEOTIDE SEQUENCE [LARGE SCALE GENOMIC DNA]</scope>
    <source>
        <strain evidence="2 3">DSM 20542</strain>
    </source>
</reference>
<dbReference type="InterPro" id="IPR047589">
    <property type="entry name" value="DUF11_rpt"/>
</dbReference>
<evidence type="ECO:0008006" key="4">
    <source>
        <dbReference type="Google" id="ProtNLM"/>
    </source>
</evidence>
<keyword evidence="3" id="KW-1185">Reference proteome</keyword>
<dbReference type="NCBIfam" id="TIGR01451">
    <property type="entry name" value="B_ant_repeat"/>
    <property type="match status" value="1"/>
</dbReference>
<dbReference type="EMBL" id="JAFBCG010000001">
    <property type="protein sequence ID" value="MBM7803073.1"/>
    <property type="molecule type" value="Genomic_DNA"/>
</dbReference>
<dbReference type="PANTHER" id="PTHR34819">
    <property type="entry name" value="LARGE CYSTEINE-RICH PERIPLASMIC PROTEIN OMCB"/>
    <property type="match status" value="1"/>
</dbReference>
<organism evidence="2 3">
    <name type="scientific">Curtobacterium luteum</name>
    <dbReference type="NCBI Taxonomy" id="33881"/>
    <lineage>
        <taxon>Bacteria</taxon>
        <taxon>Bacillati</taxon>
        <taxon>Actinomycetota</taxon>
        <taxon>Actinomycetes</taxon>
        <taxon>Micrococcales</taxon>
        <taxon>Microbacteriaceae</taxon>
        <taxon>Curtobacterium</taxon>
    </lineage>
</organism>
<evidence type="ECO:0000256" key="1">
    <source>
        <dbReference type="SAM" id="MobiDB-lite"/>
    </source>
</evidence>
<feature type="region of interest" description="Disordered" evidence="1">
    <location>
        <begin position="215"/>
        <end position="306"/>
    </location>
</feature>
<accession>A0ABS2RWQ8</accession>
<protein>
    <recommendedName>
        <fullName evidence="4">DUF11 domain-containing protein</fullName>
    </recommendedName>
</protein>
<evidence type="ECO:0000313" key="3">
    <source>
        <dbReference type="Proteomes" id="UP000746584"/>
    </source>
</evidence>
<comment type="caution">
    <text evidence="2">The sequence shown here is derived from an EMBL/GenBank/DDBJ whole genome shotgun (WGS) entry which is preliminary data.</text>
</comment>
<gene>
    <name evidence="2" type="ORF">JOE58_002324</name>
</gene>
<name>A0ABS2RWQ8_9MICO</name>
<sequence length="306" mass="31218">MSAKAPTSVLSGAPATVTLTAKNSTSTSGGTALYDLGYSYTMPPGVSYVAGSATADGQTLPDPVQSSLANNAGTLLVFSNVSDLVAGDQKSIAFRVMPSTSTLPVGTSFTGTAQVAGSGDARMVPTFDGTGKPATNTTNSAAATSNATAVSAITVSKAEASPEHERVRGVHTHPTVYTLTVQNTATAPSNTVTVTDYLPAGLEFLQCGGVDNTTTGPEYPGAPDLKAATSANATGPGQRRRRRCGDVHGRSNGRLHADRGAAGRLGSRVPDHGAGRGRRTGPDHEHRERLDPHAAVRVLRTDPPTG</sequence>
<proteinExistence type="predicted"/>